<dbReference type="EMBL" id="JAVFKY010000001">
    <property type="protein sequence ID" value="KAK5583142.1"/>
    <property type="molecule type" value="Genomic_DNA"/>
</dbReference>
<proteinExistence type="predicted"/>
<feature type="domain" description="EGF-like" evidence="5">
    <location>
        <begin position="78"/>
        <end position="368"/>
    </location>
</feature>
<keyword evidence="7" id="KW-1185">Reference proteome</keyword>
<dbReference type="Pfam" id="PF01833">
    <property type="entry name" value="TIG"/>
    <property type="match status" value="1"/>
</dbReference>
<reference evidence="6 7" key="1">
    <citation type="submission" date="2023-11" db="EMBL/GenBank/DDBJ databases">
        <title>Dfirmibasis_genome.</title>
        <authorList>
            <person name="Edelbroek B."/>
            <person name="Kjellin J."/>
            <person name="Jerlstrom-Hultqvist J."/>
            <person name="Soderbom F."/>
        </authorList>
    </citation>
    <scope>NUCLEOTIDE SEQUENCE [LARGE SCALE GENOMIC DNA]</scope>
    <source>
        <strain evidence="6 7">TNS-C-14</strain>
    </source>
</reference>
<keyword evidence="2" id="KW-0732">Signal</keyword>
<feature type="domain" description="IPT/TIG" evidence="3">
    <location>
        <begin position="492"/>
        <end position="558"/>
    </location>
</feature>
<feature type="chain" id="PRO_5043031618" description="EGF-like domain-containing protein" evidence="2">
    <location>
        <begin position="18"/>
        <end position="1023"/>
    </location>
</feature>
<dbReference type="InterPro" id="IPR057013">
    <property type="entry name" value="LRR_ComC"/>
</dbReference>
<name>A0AAN7U1H8_9MYCE</name>
<sequence>MKRILFIILFLFETINCINLQPSEFQCIKNVLTKANDRSIINLNISTSCLANGVCNDNGSFIIIFLFQQSSEILKWDDFNCFPSLSILTLYNSTLSNDFLYTKNNNISEINIFWGSNINSIDQEVVKLKTLYISEMKANSTIKASHLKNVNSFKMDTGPIIYQVDGFQSDSVLNSLVITSNLLPNFSLHPSIISFYFYFGSSFNISTLDNFKYLNNTSTLSLTSDNPINITDLFELFSPLNILFRIQIQSNISLFKTVEQINLSKFKNLKHLYLTNTKNFEYNGLFPFSTLPQSLELILRNANFPITDFKLFENITSVDIDNSNITNPLQKIEFNKTYPQISIINSKLTGTLDESWCGKKFIFTNNSLSGKIPDCFYCYLNIPSISSRLVGNNFTNYFTKIDNCGLSQIKIHNITFMNDFISFVLNGENLGITSNMIISPNNITLSSNDIPGRDIYGRIPDSISVTEFQIFFRVPPINFTVSIPPRPPRVTSVLQTNATISIYGKLFSNDLSSCKVMVGVKECTISYSVSNEIRCDIPYPVTIDGKQAIIVTVYNYSSNVYTASIKQTNIQCNPTDCNSNGVCDTFYGVCICSSSWLTINNNICTIAIHNISSTSKVFSDTGGNITLYGFFGSINNNPQLLFNNQSLTIISISNSFIQTSIPPGDGLVKITFIQNNVRWSGTFSPYNVKLLCPNNCGGPNQGSCNILTGECVCENYFIGFDCHPSPNVELPPSTTEIGSTGSTTITNEQTAFKISIQSVVEIDFNGNEIDSSLIKLQGNWTYNKNKSISTFNRTIDSTTTTTTAAAKITFILTIEEVIDNDKLFTFADNTFTVKKGGIKMSLSISNWNYRSNLNTLRVKMLSDIIIDDTKNINTCNDNSESFIESSSNSNDLIGNLNYLKFSYNGKILQGRFQNKMLSDGRPTTTLTNLISKSENQIIIALNLPHCTECLLDPDFSVLVSPNFNSSTSCISNGNNDKAWLIPVAVVVPVVGLTIIIIIIFIIAKKNSTTIKIIVKGIGMKKMP</sequence>
<keyword evidence="1" id="KW-1133">Transmembrane helix</keyword>
<dbReference type="InterPro" id="IPR002909">
    <property type="entry name" value="IPT_dom"/>
</dbReference>
<evidence type="ECO:0000313" key="6">
    <source>
        <dbReference type="EMBL" id="KAK5583142.1"/>
    </source>
</evidence>
<dbReference type="Pfam" id="PF24141">
    <property type="entry name" value="LRR_ComC"/>
    <property type="match status" value="1"/>
</dbReference>
<dbReference type="PANTHER" id="PTHR24032:SF39">
    <property type="entry name" value="EGF-LIKE DOMAIN-CONTAINING PROTEIN"/>
    <property type="match status" value="1"/>
</dbReference>
<feature type="transmembrane region" description="Helical" evidence="1">
    <location>
        <begin position="979"/>
        <end position="1003"/>
    </location>
</feature>
<evidence type="ECO:0000259" key="5">
    <source>
        <dbReference type="Pfam" id="PF24141"/>
    </source>
</evidence>
<dbReference type="PANTHER" id="PTHR24032">
    <property type="entry name" value="EGF-LIKE DOMAIN-CONTAINING PROTEIN-RELATED-RELATED"/>
    <property type="match status" value="1"/>
</dbReference>
<feature type="domain" description="ComC supersandwich" evidence="4">
    <location>
        <begin position="734"/>
        <end position="958"/>
    </location>
</feature>
<dbReference type="AlphaFoldDB" id="A0AAN7U1H8"/>
<accession>A0AAN7U1H8</accession>
<evidence type="ECO:0008006" key="8">
    <source>
        <dbReference type="Google" id="ProtNLM"/>
    </source>
</evidence>
<dbReference type="InterPro" id="IPR013783">
    <property type="entry name" value="Ig-like_fold"/>
</dbReference>
<dbReference type="Gene3D" id="2.60.40.10">
    <property type="entry name" value="Immunoglobulins"/>
    <property type="match status" value="1"/>
</dbReference>
<comment type="caution">
    <text evidence="6">The sequence shown here is derived from an EMBL/GenBank/DDBJ whole genome shotgun (WGS) entry which is preliminary data.</text>
</comment>
<evidence type="ECO:0000313" key="7">
    <source>
        <dbReference type="Proteomes" id="UP001344447"/>
    </source>
</evidence>
<dbReference type="Proteomes" id="UP001344447">
    <property type="component" value="Unassembled WGS sequence"/>
</dbReference>
<dbReference type="InterPro" id="IPR014756">
    <property type="entry name" value="Ig_E-set"/>
</dbReference>
<evidence type="ECO:0000259" key="3">
    <source>
        <dbReference type="Pfam" id="PF01833"/>
    </source>
</evidence>
<dbReference type="InterPro" id="IPR053331">
    <property type="entry name" value="EGF-like_comC"/>
</dbReference>
<gene>
    <name evidence="6" type="ORF">RB653_004732</name>
</gene>
<evidence type="ECO:0000256" key="1">
    <source>
        <dbReference type="SAM" id="Phobius"/>
    </source>
</evidence>
<dbReference type="SUPFAM" id="SSF81296">
    <property type="entry name" value="E set domains"/>
    <property type="match status" value="1"/>
</dbReference>
<dbReference type="Pfam" id="PF22933">
    <property type="entry name" value="ComC_SSD"/>
    <property type="match status" value="1"/>
</dbReference>
<dbReference type="InterPro" id="IPR054484">
    <property type="entry name" value="ComC_SSD"/>
</dbReference>
<evidence type="ECO:0000259" key="4">
    <source>
        <dbReference type="Pfam" id="PF22933"/>
    </source>
</evidence>
<dbReference type="CDD" id="cd00603">
    <property type="entry name" value="IPT_PCSR"/>
    <property type="match status" value="1"/>
</dbReference>
<evidence type="ECO:0000256" key="2">
    <source>
        <dbReference type="SAM" id="SignalP"/>
    </source>
</evidence>
<protein>
    <recommendedName>
        <fullName evidence="8">EGF-like domain-containing protein</fullName>
    </recommendedName>
</protein>
<feature type="signal peptide" evidence="2">
    <location>
        <begin position="1"/>
        <end position="17"/>
    </location>
</feature>
<keyword evidence="1" id="KW-0472">Membrane</keyword>
<keyword evidence="1" id="KW-0812">Transmembrane</keyword>
<organism evidence="6 7">
    <name type="scientific">Dictyostelium firmibasis</name>
    <dbReference type="NCBI Taxonomy" id="79012"/>
    <lineage>
        <taxon>Eukaryota</taxon>
        <taxon>Amoebozoa</taxon>
        <taxon>Evosea</taxon>
        <taxon>Eumycetozoa</taxon>
        <taxon>Dictyostelia</taxon>
        <taxon>Dictyosteliales</taxon>
        <taxon>Dictyosteliaceae</taxon>
        <taxon>Dictyostelium</taxon>
    </lineage>
</organism>